<proteinExistence type="predicted"/>
<dbReference type="SMART" id="SM00184">
    <property type="entry name" value="RING"/>
    <property type="match status" value="1"/>
</dbReference>
<dbReference type="PROSITE" id="PS50089">
    <property type="entry name" value="ZF_RING_2"/>
    <property type="match status" value="1"/>
</dbReference>
<keyword evidence="6" id="KW-1185">Reference proteome</keyword>
<evidence type="ECO:0000256" key="1">
    <source>
        <dbReference type="PROSITE-ProRule" id="PRU00175"/>
    </source>
</evidence>
<feature type="transmembrane region" description="Helical" evidence="2">
    <location>
        <begin position="29"/>
        <end position="47"/>
    </location>
</feature>
<keyword evidence="1" id="KW-0479">Metal-binding</keyword>
<dbReference type="InterPro" id="IPR013083">
    <property type="entry name" value="Znf_RING/FYVE/PHD"/>
</dbReference>
<feature type="signal peptide" evidence="3">
    <location>
        <begin position="1"/>
        <end position="20"/>
    </location>
</feature>
<keyword evidence="2" id="KW-1133">Transmembrane helix</keyword>
<dbReference type="InterPro" id="IPR001841">
    <property type="entry name" value="Znf_RING"/>
</dbReference>
<reference evidence="5 6" key="1">
    <citation type="submission" date="2023-01" db="EMBL/GenBank/DDBJ databases">
        <authorList>
            <person name="Kreplak J."/>
        </authorList>
    </citation>
    <scope>NUCLEOTIDE SEQUENCE [LARGE SCALE GENOMIC DNA]</scope>
</reference>
<dbReference type="Pfam" id="PF13639">
    <property type="entry name" value="zf-RING_2"/>
    <property type="match status" value="1"/>
</dbReference>
<dbReference type="PANTHER" id="PTHR45676:SF89">
    <property type="entry name" value="RING-TYPE E3 UBIQUITIN TRANSFERASE"/>
    <property type="match status" value="1"/>
</dbReference>
<gene>
    <name evidence="5" type="ORF">VFH_VI046280</name>
</gene>
<name>A0AAV1B2K4_VICFA</name>
<feature type="chain" id="PRO_5043404428" description="RING-type domain-containing protein" evidence="3">
    <location>
        <begin position="21"/>
        <end position="177"/>
    </location>
</feature>
<organism evidence="5 6">
    <name type="scientific">Vicia faba</name>
    <name type="common">Broad bean</name>
    <name type="synonym">Faba vulgaris</name>
    <dbReference type="NCBI Taxonomy" id="3906"/>
    <lineage>
        <taxon>Eukaryota</taxon>
        <taxon>Viridiplantae</taxon>
        <taxon>Streptophyta</taxon>
        <taxon>Embryophyta</taxon>
        <taxon>Tracheophyta</taxon>
        <taxon>Spermatophyta</taxon>
        <taxon>Magnoliopsida</taxon>
        <taxon>eudicotyledons</taxon>
        <taxon>Gunneridae</taxon>
        <taxon>Pentapetalae</taxon>
        <taxon>rosids</taxon>
        <taxon>fabids</taxon>
        <taxon>Fabales</taxon>
        <taxon>Fabaceae</taxon>
        <taxon>Papilionoideae</taxon>
        <taxon>50 kb inversion clade</taxon>
        <taxon>NPAAA clade</taxon>
        <taxon>Hologalegina</taxon>
        <taxon>IRL clade</taxon>
        <taxon>Fabeae</taxon>
        <taxon>Vicia</taxon>
    </lineage>
</organism>
<evidence type="ECO:0000256" key="2">
    <source>
        <dbReference type="SAM" id="Phobius"/>
    </source>
</evidence>
<sequence length="177" mass="19777">MGKLWCVVLTFVMLFLPVLVLPEGSHTTIYMICILVFIVLCIFVNFFRSFKKVDNFEESIQIQILQERREFHANRNAGWSTRVIPNSQINASFGTIAQMARWAIRALPPVKSFGGEEGKDCPICMEEFEKGMLIQSFGVCGHEYHTSCLNSWLLGGKTTCPVCRQDLSGSASSAGSV</sequence>
<dbReference type="AlphaFoldDB" id="A0AAV1B2K4"/>
<keyword evidence="1" id="KW-0863">Zinc-finger</keyword>
<accession>A0AAV1B2K4</accession>
<dbReference type="GO" id="GO:0016567">
    <property type="term" value="P:protein ubiquitination"/>
    <property type="evidence" value="ECO:0007669"/>
    <property type="project" value="TreeGrafter"/>
</dbReference>
<dbReference type="EMBL" id="OX451741">
    <property type="protein sequence ID" value="CAI8616810.1"/>
    <property type="molecule type" value="Genomic_DNA"/>
</dbReference>
<keyword evidence="2" id="KW-0812">Transmembrane</keyword>
<keyword evidence="2" id="KW-0472">Membrane</keyword>
<dbReference type="Gene3D" id="3.30.40.10">
    <property type="entry name" value="Zinc/RING finger domain, C3HC4 (zinc finger)"/>
    <property type="match status" value="1"/>
</dbReference>
<evidence type="ECO:0000313" key="5">
    <source>
        <dbReference type="EMBL" id="CAI8616810.1"/>
    </source>
</evidence>
<dbReference type="GO" id="GO:0008270">
    <property type="term" value="F:zinc ion binding"/>
    <property type="evidence" value="ECO:0007669"/>
    <property type="project" value="UniProtKB-KW"/>
</dbReference>
<keyword evidence="3" id="KW-0732">Signal</keyword>
<dbReference type="PANTHER" id="PTHR45676">
    <property type="entry name" value="RING-H2 FINGER PROTEIN ATL51-RELATED"/>
    <property type="match status" value="1"/>
</dbReference>
<evidence type="ECO:0000313" key="6">
    <source>
        <dbReference type="Proteomes" id="UP001157006"/>
    </source>
</evidence>
<protein>
    <recommendedName>
        <fullName evidence="4">RING-type domain-containing protein</fullName>
    </recommendedName>
</protein>
<evidence type="ECO:0000256" key="3">
    <source>
        <dbReference type="SAM" id="SignalP"/>
    </source>
</evidence>
<keyword evidence="1" id="KW-0862">Zinc</keyword>
<evidence type="ECO:0000259" key="4">
    <source>
        <dbReference type="PROSITE" id="PS50089"/>
    </source>
</evidence>
<dbReference type="Proteomes" id="UP001157006">
    <property type="component" value="Chromosome 6"/>
</dbReference>
<feature type="domain" description="RING-type" evidence="4">
    <location>
        <begin position="121"/>
        <end position="164"/>
    </location>
</feature>
<dbReference type="SUPFAM" id="SSF57850">
    <property type="entry name" value="RING/U-box"/>
    <property type="match status" value="1"/>
</dbReference>